<keyword evidence="3 8" id="KW-0349">Heme</keyword>
<evidence type="ECO:0000256" key="10">
    <source>
        <dbReference type="SAM" id="Phobius"/>
    </source>
</evidence>
<dbReference type="PROSITE" id="PS00086">
    <property type="entry name" value="CYTOCHROME_P450"/>
    <property type="match status" value="1"/>
</dbReference>
<dbReference type="STRING" id="2282107.A0A286U623"/>
<feature type="transmembrane region" description="Helical" evidence="10">
    <location>
        <begin position="12"/>
        <end position="30"/>
    </location>
</feature>
<evidence type="ECO:0000256" key="5">
    <source>
        <dbReference type="ARBA" id="ARBA00023002"/>
    </source>
</evidence>
<evidence type="ECO:0000256" key="3">
    <source>
        <dbReference type="ARBA" id="ARBA00022617"/>
    </source>
</evidence>
<keyword evidence="10" id="KW-0812">Transmembrane</keyword>
<proteinExistence type="inferred from homology"/>
<accession>A0A286U623</accession>
<comment type="similarity">
    <text evidence="2 9">Belongs to the cytochrome P450 family.</text>
</comment>
<evidence type="ECO:0000256" key="9">
    <source>
        <dbReference type="RuleBase" id="RU000461"/>
    </source>
</evidence>
<feature type="binding site" description="axial binding residue" evidence="8">
    <location>
        <position position="521"/>
    </location>
    <ligand>
        <name>heme</name>
        <dbReference type="ChEBI" id="CHEBI:30413"/>
    </ligand>
    <ligandPart>
        <name>Fe</name>
        <dbReference type="ChEBI" id="CHEBI:18248"/>
    </ligandPart>
</feature>
<keyword evidence="10" id="KW-1133">Transmembrane helix</keyword>
<dbReference type="Gene3D" id="1.10.630.10">
    <property type="entry name" value="Cytochrome P450"/>
    <property type="match status" value="1"/>
</dbReference>
<dbReference type="PANTHER" id="PTHR24287">
    <property type="entry name" value="P450, PUTATIVE (EUROFUNG)-RELATED"/>
    <property type="match status" value="1"/>
</dbReference>
<dbReference type="InterPro" id="IPR047146">
    <property type="entry name" value="Cyt_P450_E_CYP52_fungi"/>
</dbReference>
<comment type="cofactor">
    <cofactor evidence="1 8">
        <name>heme</name>
        <dbReference type="ChEBI" id="CHEBI:30413"/>
    </cofactor>
</comment>
<sequence>MWLNPKFYRIRLFLDIIRIFVLPSVLLRALTRHNGISLGLLSVPAYLCAIIFWGFLRNVHYDYKLKRDAGRLEAKPIPRIKGKWPGNIDVLLRMMKAFKTAYLMDVYLDLFHEYKCTTLNTRILWVDQIITMDEEHIKFIYATGFNHFWRGRRQKERMEEFLGDGIFNRDDEKWKMHRVNARPFFARERISDFQIFEKHTNLTLNLLQRITASGIPCDAQDLYARFTLDSASEFLFGSNLDTLSLSLPEPGKSKMGPKGSATNDEFGSFAQAFESAQCVVTQRARLGYFWPVAELFSNKITRASRTIQQWLDPLVQRAIDEKLKAKRAGIEAPISERTFLEHLAQSTEDVGLIRDELLSILLASRDTTACLLTFVTYMMAMYPEVGKRMREEVIDTHGLDKMPTYESIRNLKYMRAVLNETLRLFPPVPLNVRETRGEPVVLPVSKNPSESSYIATPQEPLYVPKSTIIIHMPMLMQRNPDLWGPDADEFIPERFLDPERMARLTKNPMMFIPFSAGPRICLGQNFAYNEASFFLVRLLQRFDTFTLAPEYQPEGSTPPPSWKTKKGRQAIEKCWPAAAMTLFVKGGLWVKFGKTQN</sequence>
<dbReference type="InParanoid" id="A0A286U623"/>
<dbReference type="Pfam" id="PF00067">
    <property type="entry name" value="p450"/>
    <property type="match status" value="1"/>
</dbReference>
<dbReference type="InterPro" id="IPR002401">
    <property type="entry name" value="Cyt_P450_E_grp-I"/>
</dbReference>
<dbReference type="Proteomes" id="UP000217199">
    <property type="component" value="Unassembled WGS sequence"/>
</dbReference>
<dbReference type="SUPFAM" id="SSF48264">
    <property type="entry name" value="Cytochrome P450"/>
    <property type="match status" value="1"/>
</dbReference>
<keyword evidence="6 8" id="KW-0408">Iron</keyword>
<keyword evidence="5 9" id="KW-0560">Oxidoreductase</keyword>
<protein>
    <submittedName>
        <fullName evidence="11">Cytochrome P450 monooxygenase CYP63</fullName>
    </submittedName>
</protein>
<evidence type="ECO:0000256" key="4">
    <source>
        <dbReference type="ARBA" id="ARBA00022723"/>
    </source>
</evidence>
<dbReference type="GO" id="GO:0004497">
    <property type="term" value="F:monooxygenase activity"/>
    <property type="evidence" value="ECO:0007669"/>
    <property type="project" value="UniProtKB-KW"/>
</dbReference>
<dbReference type="AlphaFoldDB" id="A0A286U623"/>
<keyword evidence="10" id="KW-0472">Membrane</keyword>
<evidence type="ECO:0000313" key="12">
    <source>
        <dbReference type="Proteomes" id="UP000217199"/>
    </source>
</evidence>
<reference evidence="11 12" key="1">
    <citation type="journal article" date="2017" name="Mol. Ecol.">
        <title>Comparative and population genomic landscape of Phellinus noxius: A hypervariable fungus causing root rot in trees.</title>
        <authorList>
            <person name="Chung C.L."/>
            <person name="Lee T.J."/>
            <person name="Akiba M."/>
            <person name="Lee H.H."/>
            <person name="Kuo T.H."/>
            <person name="Liu D."/>
            <person name="Ke H.M."/>
            <person name="Yokoi T."/>
            <person name="Roa M.B."/>
            <person name="Lu M.J."/>
            <person name="Chang Y.Y."/>
            <person name="Ann P.J."/>
            <person name="Tsai J.N."/>
            <person name="Chen C.Y."/>
            <person name="Tzean S.S."/>
            <person name="Ota Y."/>
            <person name="Hattori T."/>
            <person name="Sahashi N."/>
            <person name="Liou R.F."/>
            <person name="Kikuchi T."/>
            <person name="Tsai I.J."/>
        </authorList>
    </citation>
    <scope>NUCLEOTIDE SEQUENCE [LARGE SCALE GENOMIC DNA]</scope>
    <source>
        <strain evidence="11 12">FFPRI411160</strain>
    </source>
</reference>
<dbReference type="PRINTS" id="PR00385">
    <property type="entry name" value="P450"/>
</dbReference>
<dbReference type="GO" id="GO:0016705">
    <property type="term" value="F:oxidoreductase activity, acting on paired donors, with incorporation or reduction of molecular oxygen"/>
    <property type="evidence" value="ECO:0007669"/>
    <property type="project" value="InterPro"/>
</dbReference>
<feature type="transmembrane region" description="Helical" evidence="10">
    <location>
        <begin position="36"/>
        <end position="56"/>
    </location>
</feature>
<evidence type="ECO:0000256" key="2">
    <source>
        <dbReference type="ARBA" id="ARBA00010617"/>
    </source>
</evidence>
<evidence type="ECO:0000256" key="1">
    <source>
        <dbReference type="ARBA" id="ARBA00001971"/>
    </source>
</evidence>
<evidence type="ECO:0000256" key="8">
    <source>
        <dbReference type="PIRSR" id="PIRSR602401-1"/>
    </source>
</evidence>
<evidence type="ECO:0000256" key="7">
    <source>
        <dbReference type="ARBA" id="ARBA00023033"/>
    </source>
</evidence>
<keyword evidence="12" id="KW-1185">Reference proteome</keyword>
<dbReference type="GO" id="GO:0005506">
    <property type="term" value="F:iron ion binding"/>
    <property type="evidence" value="ECO:0007669"/>
    <property type="project" value="InterPro"/>
</dbReference>
<dbReference type="PRINTS" id="PR00463">
    <property type="entry name" value="EP450I"/>
</dbReference>
<dbReference type="InterPro" id="IPR036396">
    <property type="entry name" value="Cyt_P450_sf"/>
</dbReference>
<name>A0A286U623_9AGAM</name>
<gene>
    <name evidence="11" type="ORF">PNOK_0955500</name>
</gene>
<keyword evidence="4 8" id="KW-0479">Metal-binding</keyword>
<dbReference type="InterPro" id="IPR017972">
    <property type="entry name" value="Cyt_P450_CS"/>
</dbReference>
<dbReference type="OrthoDB" id="1470350at2759"/>
<organism evidence="11 12">
    <name type="scientific">Pyrrhoderma noxium</name>
    <dbReference type="NCBI Taxonomy" id="2282107"/>
    <lineage>
        <taxon>Eukaryota</taxon>
        <taxon>Fungi</taxon>
        <taxon>Dikarya</taxon>
        <taxon>Basidiomycota</taxon>
        <taxon>Agaricomycotina</taxon>
        <taxon>Agaricomycetes</taxon>
        <taxon>Hymenochaetales</taxon>
        <taxon>Hymenochaetaceae</taxon>
        <taxon>Pyrrhoderma</taxon>
    </lineage>
</organism>
<comment type="caution">
    <text evidence="11">The sequence shown here is derived from an EMBL/GenBank/DDBJ whole genome shotgun (WGS) entry which is preliminary data.</text>
</comment>
<dbReference type="GO" id="GO:0020037">
    <property type="term" value="F:heme binding"/>
    <property type="evidence" value="ECO:0007669"/>
    <property type="project" value="InterPro"/>
</dbReference>
<dbReference type="PANTHER" id="PTHR24287:SF1">
    <property type="entry name" value="P450, PUTATIVE (EUROFUNG)-RELATED"/>
    <property type="match status" value="1"/>
</dbReference>
<evidence type="ECO:0000313" key="11">
    <source>
        <dbReference type="EMBL" id="PAV15002.1"/>
    </source>
</evidence>
<evidence type="ECO:0000256" key="6">
    <source>
        <dbReference type="ARBA" id="ARBA00023004"/>
    </source>
</evidence>
<dbReference type="InterPro" id="IPR001128">
    <property type="entry name" value="Cyt_P450"/>
</dbReference>
<keyword evidence="7 9" id="KW-0503">Monooxygenase</keyword>
<dbReference type="EMBL" id="NBII01000011">
    <property type="protein sequence ID" value="PAV15002.1"/>
    <property type="molecule type" value="Genomic_DNA"/>
</dbReference>